<proteinExistence type="predicted"/>
<dbReference type="EMBL" id="JBHPBY010000182">
    <property type="protein sequence ID" value="MFC1851371.1"/>
    <property type="molecule type" value="Genomic_DNA"/>
</dbReference>
<evidence type="ECO:0000313" key="1">
    <source>
        <dbReference type="EMBL" id="MFC1851371.1"/>
    </source>
</evidence>
<accession>A0ABV6YZ77</accession>
<evidence type="ECO:0000313" key="2">
    <source>
        <dbReference type="Proteomes" id="UP001594351"/>
    </source>
</evidence>
<dbReference type="Proteomes" id="UP001594351">
    <property type="component" value="Unassembled WGS sequence"/>
</dbReference>
<comment type="caution">
    <text evidence="1">The sequence shown here is derived from an EMBL/GenBank/DDBJ whole genome shotgun (WGS) entry which is preliminary data.</text>
</comment>
<dbReference type="SUPFAM" id="SSF75005">
    <property type="entry name" value="Arabinanase/levansucrase/invertase"/>
    <property type="match status" value="1"/>
</dbReference>
<gene>
    <name evidence="1" type="ORF">ACFL27_14330</name>
</gene>
<reference evidence="1 2" key="1">
    <citation type="submission" date="2024-09" db="EMBL/GenBank/DDBJ databases">
        <title>Laminarin stimulates single cell rates of sulfate reduction while oxygen inhibits transcriptomic activity in coastal marine sediment.</title>
        <authorList>
            <person name="Lindsay M."/>
            <person name="Orcutt B."/>
            <person name="Emerson D."/>
            <person name="Stepanauskas R."/>
            <person name="D'Angelo T."/>
        </authorList>
    </citation>
    <scope>NUCLEOTIDE SEQUENCE [LARGE SCALE GENOMIC DNA]</scope>
    <source>
        <strain evidence="1">SAG AM-311-K15</strain>
    </source>
</reference>
<protein>
    <submittedName>
        <fullName evidence="1">Uncharacterized protein</fullName>
    </submittedName>
</protein>
<organism evidence="1 2">
    <name type="scientific">candidate division CSSED10-310 bacterium</name>
    <dbReference type="NCBI Taxonomy" id="2855610"/>
    <lineage>
        <taxon>Bacteria</taxon>
        <taxon>Bacteria division CSSED10-310</taxon>
    </lineage>
</organism>
<sequence>MKLFRNLRKLKFCKSNKDKELSKYFNKIISSLDIHNVFNPSFYCDKDVKIFAFRAIQNGADELLSFISIDSNKGHTIKNISKDFSKKLGVKRLIDPKITKLNGVFYITFNSGWNPEGNDIFIMKIYPKIELPKRVVYKNRQKQERNWAFYSEDGEIYVLYWINPLKILRVKKKGQKTWELEDFYCGKKNSRFSNDLTIGTQLSHIDDEYCFIAHKKTYFLKKKIYVGRFCTFDFKNKEINSGKYWLAHSLRSMFGSRIKHNTNCFSCIYFSGMQVTNDLIKLGYGVNDVGFGFSKHKLGELMENKREEIFNKIYKDNVWGGAEKKKEKYSSSARALIALLKYGSGFPFYRLAMLQKDLGIPLPPSTQRDVMIVTLRAQCHKKTFPLQFPWHSLTIPFFSRYFFILTSIFSHKMVPNTQYLGWYVPCNSKGRLVTERLQQSMLWDVQRNSDDGVGKPTPSCLFCLIYPRRVCNFLFLSSKNTFI</sequence>
<name>A0ABV6YZ77_UNCC1</name>
<keyword evidence="2" id="KW-1185">Reference proteome</keyword>
<dbReference type="InterPro" id="IPR023296">
    <property type="entry name" value="Glyco_hydro_beta-prop_sf"/>
</dbReference>
<dbReference type="Gene3D" id="2.115.10.20">
    <property type="entry name" value="Glycosyl hydrolase domain, family 43"/>
    <property type="match status" value="1"/>
</dbReference>